<feature type="domain" description="Heterokaryon incompatibility" evidence="1">
    <location>
        <begin position="220"/>
        <end position="371"/>
    </location>
</feature>
<evidence type="ECO:0000313" key="3">
    <source>
        <dbReference type="Proteomes" id="UP000799779"/>
    </source>
</evidence>
<dbReference type="Proteomes" id="UP000799779">
    <property type="component" value="Unassembled WGS sequence"/>
</dbReference>
<evidence type="ECO:0000259" key="1">
    <source>
        <dbReference type="Pfam" id="PF06985"/>
    </source>
</evidence>
<evidence type="ECO:0000313" key="2">
    <source>
        <dbReference type="EMBL" id="KAF1993730.1"/>
    </source>
</evidence>
<dbReference type="OrthoDB" id="3789824at2759"/>
<name>A0A6A5VWF4_9PLEO</name>
<dbReference type="AlphaFoldDB" id="A0A6A5VWF4"/>
<keyword evidence="3" id="KW-1185">Reference proteome</keyword>
<reference evidence="2" key="1">
    <citation type="journal article" date="2020" name="Stud. Mycol.">
        <title>101 Dothideomycetes genomes: a test case for predicting lifestyles and emergence of pathogens.</title>
        <authorList>
            <person name="Haridas S."/>
            <person name="Albert R."/>
            <person name="Binder M."/>
            <person name="Bloem J."/>
            <person name="Labutti K."/>
            <person name="Salamov A."/>
            <person name="Andreopoulos B."/>
            <person name="Baker S."/>
            <person name="Barry K."/>
            <person name="Bills G."/>
            <person name="Bluhm B."/>
            <person name="Cannon C."/>
            <person name="Castanera R."/>
            <person name="Culley D."/>
            <person name="Daum C."/>
            <person name="Ezra D."/>
            <person name="Gonzalez J."/>
            <person name="Henrissat B."/>
            <person name="Kuo A."/>
            <person name="Liang C."/>
            <person name="Lipzen A."/>
            <person name="Lutzoni F."/>
            <person name="Magnuson J."/>
            <person name="Mondo S."/>
            <person name="Nolan M."/>
            <person name="Ohm R."/>
            <person name="Pangilinan J."/>
            <person name="Park H.-J."/>
            <person name="Ramirez L."/>
            <person name="Alfaro M."/>
            <person name="Sun H."/>
            <person name="Tritt A."/>
            <person name="Yoshinaga Y."/>
            <person name="Zwiers L.-H."/>
            <person name="Turgeon B."/>
            <person name="Goodwin S."/>
            <person name="Spatafora J."/>
            <person name="Crous P."/>
            <person name="Grigoriev I."/>
        </authorList>
    </citation>
    <scope>NUCLEOTIDE SEQUENCE</scope>
    <source>
        <strain evidence="2">CBS 123094</strain>
    </source>
</reference>
<dbReference type="PANTHER" id="PTHR33112:SF16">
    <property type="entry name" value="HETEROKARYON INCOMPATIBILITY DOMAIN-CONTAINING PROTEIN"/>
    <property type="match status" value="1"/>
</dbReference>
<dbReference type="InterPro" id="IPR010730">
    <property type="entry name" value="HET"/>
</dbReference>
<gene>
    <name evidence="2" type="ORF">P154DRAFT_477073</name>
</gene>
<dbReference type="Pfam" id="PF06985">
    <property type="entry name" value="HET"/>
    <property type="match status" value="1"/>
</dbReference>
<sequence>MGTIGDAFPQALCETCKHINLKALKHAHGFVHLPSLKALMDSASDCDLCKLILEACGHYADMQGLEITAETRQLGPVRLFATGREGGSSGMGWRKLESLEEQQLSPKVIVMVGKLNQHLSMVPSRSILLEMYALEGSAAVRSGVAELRETEGHAACEANFSRLKKWLQCCRRNHMICSLEHIKPLIGPSPMPKRLIDLGIPDISPATPRIIDTRGRQEQYVALSYCWGPNKHLCTNKKNVRDMEKSVPIELLPQTIKDAFLVAQSVGVRYIWIDALCIIQDDDEEWNIEAKRMGAIYANAYFTIAATCAEQAEDGFLRHRTLKKVGIPLRVDSASKVDGNVYFRNPSDFLHDHQAYVLESPLLRRAWVLQETLLSRRTVHFSSKQMYWECRCAFFAEDGMTEDADCREHAHEFLNMISILKGGIHSEQLAEMFFRLWGSILLRYSSLSITRPSDKLPALSGLASLAERVLGYRYLYGIWNFNLPYGLFWHPVHRPMAHTTEWRAPSWSWAALEGAVTFEKYFPEEDSRIRLMDGPDDSQLPGVMRITGKIHSCYVSLDLQPQPKPCRSDRKLRSIPVTPPEYVFAEDESKLTGYCASTDTSSYNLYGKTLGVSLLRMTEGRLMSAQNAGERNICRFDGERGNETGFFFLRLSCADQMEFHHCRGLLLRRVDSATDAYERVGIGWSTDSLWHTTSETLVTLV</sequence>
<accession>A0A6A5VWF4</accession>
<organism evidence="2 3">
    <name type="scientific">Amniculicola lignicola CBS 123094</name>
    <dbReference type="NCBI Taxonomy" id="1392246"/>
    <lineage>
        <taxon>Eukaryota</taxon>
        <taxon>Fungi</taxon>
        <taxon>Dikarya</taxon>
        <taxon>Ascomycota</taxon>
        <taxon>Pezizomycotina</taxon>
        <taxon>Dothideomycetes</taxon>
        <taxon>Pleosporomycetidae</taxon>
        <taxon>Pleosporales</taxon>
        <taxon>Amniculicolaceae</taxon>
        <taxon>Amniculicola</taxon>
    </lineage>
</organism>
<dbReference type="EMBL" id="ML977688">
    <property type="protein sequence ID" value="KAF1993730.1"/>
    <property type="molecule type" value="Genomic_DNA"/>
</dbReference>
<dbReference type="PANTHER" id="PTHR33112">
    <property type="entry name" value="DOMAIN PROTEIN, PUTATIVE-RELATED"/>
    <property type="match status" value="1"/>
</dbReference>
<protein>
    <submittedName>
        <fullName evidence="2">HET-domain-containing protein</fullName>
    </submittedName>
</protein>
<proteinExistence type="predicted"/>